<dbReference type="InterPro" id="IPR036366">
    <property type="entry name" value="PGBDSf"/>
</dbReference>
<accession>A0ABW2IL55</accession>
<gene>
    <name evidence="3" type="ORF">ACFQS8_08875</name>
</gene>
<keyword evidence="1" id="KW-0732">Signal</keyword>
<dbReference type="InterPro" id="IPR036365">
    <property type="entry name" value="PGBD-like_sf"/>
</dbReference>
<sequence length="323" mass="34577">MATKTLMLSAAAVVGLTGVANAQDAGYPPEAQPGQCFARVLIPETTQIVTEEVIDQPERTEIKVIQAQYETVTETVVVKEATTQYRVVPATYETVTEQVIVEPEKTEKIVIPATIETYTEQVLVRPAYTTWKPGAGLYGRGNAGFGPGTTNTTATTGELLCKVEVPAEYTTVTRTRVATPETTDVRVIPARYETVTKQVVSQPAQVVEDVIPAVTETVEVRKMVSPAREEVIAIPATYKTIEKREVTGGGGVEWRQVLCDTNTSSTQIAAVQRALTDAGYSVPADGVFGAATLTAMESYQRANGLPVGYLTVSTVESLGLSAN</sequence>
<dbReference type="SUPFAM" id="SSF47090">
    <property type="entry name" value="PGBD-like"/>
    <property type="match status" value="1"/>
</dbReference>
<evidence type="ECO:0000313" key="4">
    <source>
        <dbReference type="Proteomes" id="UP001596492"/>
    </source>
</evidence>
<organism evidence="3 4">
    <name type="scientific">Hirschia litorea</name>
    <dbReference type="NCBI Taxonomy" id="1199156"/>
    <lineage>
        <taxon>Bacteria</taxon>
        <taxon>Pseudomonadati</taxon>
        <taxon>Pseudomonadota</taxon>
        <taxon>Alphaproteobacteria</taxon>
        <taxon>Hyphomonadales</taxon>
        <taxon>Hyphomonadaceae</taxon>
        <taxon>Hirschia</taxon>
    </lineage>
</organism>
<feature type="domain" description="Peptidoglycan binding-like" evidence="2">
    <location>
        <begin position="265"/>
        <end position="317"/>
    </location>
</feature>
<reference evidence="4" key="1">
    <citation type="journal article" date="2019" name="Int. J. Syst. Evol. Microbiol.">
        <title>The Global Catalogue of Microorganisms (GCM) 10K type strain sequencing project: providing services to taxonomists for standard genome sequencing and annotation.</title>
        <authorList>
            <consortium name="The Broad Institute Genomics Platform"/>
            <consortium name="The Broad Institute Genome Sequencing Center for Infectious Disease"/>
            <person name="Wu L."/>
            <person name="Ma J."/>
        </authorList>
    </citation>
    <scope>NUCLEOTIDE SEQUENCE [LARGE SCALE GENOMIC DNA]</scope>
    <source>
        <strain evidence="4">CCUG 51308</strain>
    </source>
</reference>
<comment type="caution">
    <text evidence="3">The sequence shown here is derived from an EMBL/GenBank/DDBJ whole genome shotgun (WGS) entry which is preliminary data.</text>
</comment>
<feature type="signal peptide" evidence="1">
    <location>
        <begin position="1"/>
        <end position="22"/>
    </location>
</feature>
<proteinExistence type="predicted"/>
<protein>
    <submittedName>
        <fullName evidence="3">Peptidoglycan-binding protein</fullName>
    </submittedName>
</protein>
<dbReference type="Gene3D" id="1.10.101.10">
    <property type="entry name" value="PGBD-like superfamily/PGBD"/>
    <property type="match status" value="1"/>
</dbReference>
<dbReference type="RefSeq" id="WP_382166967.1">
    <property type="nucleotide sequence ID" value="NZ_JBHTBR010000005.1"/>
</dbReference>
<evidence type="ECO:0000259" key="2">
    <source>
        <dbReference type="Pfam" id="PF01471"/>
    </source>
</evidence>
<name>A0ABW2IL55_9PROT</name>
<dbReference type="InterPro" id="IPR002477">
    <property type="entry name" value="Peptidoglycan-bd-like"/>
</dbReference>
<dbReference type="Pfam" id="PF01471">
    <property type="entry name" value="PG_binding_1"/>
    <property type="match status" value="1"/>
</dbReference>
<feature type="chain" id="PRO_5047501438" evidence="1">
    <location>
        <begin position="23"/>
        <end position="323"/>
    </location>
</feature>
<evidence type="ECO:0000256" key="1">
    <source>
        <dbReference type="SAM" id="SignalP"/>
    </source>
</evidence>
<keyword evidence="4" id="KW-1185">Reference proteome</keyword>
<evidence type="ECO:0000313" key="3">
    <source>
        <dbReference type="EMBL" id="MFC7291724.1"/>
    </source>
</evidence>
<dbReference type="Proteomes" id="UP001596492">
    <property type="component" value="Unassembled WGS sequence"/>
</dbReference>
<dbReference type="EMBL" id="JBHTBR010000005">
    <property type="protein sequence ID" value="MFC7291724.1"/>
    <property type="molecule type" value="Genomic_DNA"/>
</dbReference>